<accession>A0AAD7PGB1</accession>
<reference evidence="4" key="1">
    <citation type="journal article" date="2023" name="Science">
        <title>Elucidation of the pathway for biosynthesis of saponin adjuvants from the soapbark tree.</title>
        <authorList>
            <person name="Reed J."/>
            <person name="Orme A."/>
            <person name="El-Demerdash A."/>
            <person name="Owen C."/>
            <person name="Martin L.B.B."/>
            <person name="Misra R.C."/>
            <person name="Kikuchi S."/>
            <person name="Rejzek M."/>
            <person name="Martin A.C."/>
            <person name="Harkess A."/>
            <person name="Leebens-Mack J."/>
            <person name="Louveau T."/>
            <person name="Stephenson M.J."/>
            <person name="Osbourn A."/>
        </authorList>
    </citation>
    <scope>NUCLEOTIDE SEQUENCE</scope>
    <source>
        <strain evidence="4">S10</strain>
    </source>
</reference>
<keyword evidence="5" id="KW-1185">Reference proteome</keyword>
<comment type="caution">
    <text evidence="4">The sequence shown here is derived from an EMBL/GenBank/DDBJ whole genome shotgun (WGS) entry which is preliminary data.</text>
</comment>
<dbReference type="Proteomes" id="UP001163823">
    <property type="component" value="Chromosome 10"/>
</dbReference>
<evidence type="ECO:0000259" key="2">
    <source>
        <dbReference type="Pfam" id="PF13976"/>
    </source>
</evidence>
<feature type="domain" description="GAG-pre-integrase" evidence="2">
    <location>
        <begin position="270"/>
        <end position="328"/>
    </location>
</feature>
<organism evidence="4 5">
    <name type="scientific">Quillaja saponaria</name>
    <name type="common">Soap bark tree</name>
    <dbReference type="NCBI Taxonomy" id="32244"/>
    <lineage>
        <taxon>Eukaryota</taxon>
        <taxon>Viridiplantae</taxon>
        <taxon>Streptophyta</taxon>
        <taxon>Embryophyta</taxon>
        <taxon>Tracheophyta</taxon>
        <taxon>Spermatophyta</taxon>
        <taxon>Magnoliopsida</taxon>
        <taxon>eudicotyledons</taxon>
        <taxon>Gunneridae</taxon>
        <taxon>Pentapetalae</taxon>
        <taxon>rosids</taxon>
        <taxon>fabids</taxon>
        <taxon>Fabales</taxon>
        <taxon>Quillajaceae</taxon>
        <taxon>Quillaja</taxon>
    </lineage>
</organism>
<dbReference type="Pfam" id="PF13976">
    <property type="entry name" value="gag_pre-integrs"/>
    <property type="match status" value="1"/>
</dbReference>
<dbReference type="SUPFAM" id="SSF57756">
    <property type="entry name" value="Retrovirus zinc finger-like domains"/>
    <property type="match status" value="1"/>
</dbReference>
<feature type="compositionally biased region" description="Low complexity" evidence="1">
    <location>
        <begin position="441"/>
        <end position="455"/>
    </location>
</feature>
<feature type="domain" description="Retroviral polymerase SH3-like" evidence="3">
    <location>
        <begin position="355"/>
        <end position="407"/>
    </location>
</feature>
<dbReference type="SUPFAM" id="SSF56672">
    <property type="entry name" value="DNA/RNA polymerases"/>
    <property type="match status" value="1"/>
</dbReference>
<protein>
    <submittedName>
        <fullName evidence="4">Retrovirus-related Pol polyprotein from transposon TNT 1-94</fullName>
    </submittedName>
</protein>
<dbReference type="InterPro" id="IPR043502">
    <property type="entry name" value="DNA/RNA_pol_sf"/>
</dbReference>
<dbReference type="PANTHER" id="PTHR11439">
    <property type="entry name" value="GAG-POL-RELATED RETROTRANSPOSON"/>
    <property type="match status" value="1"/>
</dbReference>
<dbReference type="InterPro" id="IPR025724">
    <property type="entry name" value="GAG-pre-integrase_dom"/>
</dbReference>
<dbReference type="InterPro" id="IPR036875">
    <property type="entry name" value="Znf_CCHC_sf"/>
</dbReference>
<gene>
    <name evidence="4" type="ORF">O6P43_026065</name>
</gene>
<dbReference type="KEGG" id="qsa:O6P43_026065"/>
<evidence type="ECO:0000313" key="5">
    <source>
        <dbReference type="Proteomes" id="UP001163823"/>
    </source>
</evidence>
<dbReference type="GO" id="GO:0003676">
    <property type="term" value="F:nucleic acid binding"/>
    <property type="evidence" value="ECO:0007669"/>
    <property type="project" value="InterPro"/>
</dbReference>
<dbReference type="InterPro" id="IPR057670">
    <property type="entry name" value="SH3_retrovirus"/>
</dbReference>
<dbReference type="GO" id="GO:0008270">
    <property type="term" value="F:zinc ion binding"/>
    <property type="evidence" value="ECO:0007669"/>
    <property type="project" value="InterPro"/>
</dbReference>
<evidence type="ECO:0000259" key="3">
    <source>
        <dbReference type="Pfam" id="PF25597"/>
    </source>
</evidence>
<evidence type="ECO:0000256" key="1">
    <source>
        <dbReference type="SAM" id="MobiDB-lite"/>
    </source>
</evidence>
<feature type="region of interest" description="Disordered" evidence="1">
    <location>
        <begin position="441"/>
        <end position="490"/>
    </location>
</feature>
<name>A0AAD7PGB1_QUISA</name>
<dbReference type="PANTHER" id="PTHR11439:SF484">
    <property type="entry name" value="REVERSE TRANSCRIPTASE TY1_COPIA-TYPE DOMAIN-CONTAINING PROTEIN"/>
    <property type="match status" value="1"/>
</dbReference>
<sequence>MSTYLDKIQNVKVELAEILPLTTDLADQEAQRDKLFMILTLYGLRADLDPVRHQILTSPSIPSMEEVFARLLHISSPVVTHVENPSPDSSVLISHSSTRGGRGGGGRGRGRLQCTHCNRMGHIREKCYQLVGYLGTTANIVQLANSLEVSPSKDKPLNVSLSATEYDKFLQCQATQQSSHGNSVACLSQTYSDTWILDSGASDHISGQATPLSSLPLETVLYVPECSFSLISISQLTRSLNCSVTFIDDSFTIQDRRTGRTIGTGRESHGLYHLTTLPTSLVACSTDVSPILIHSRLGHPSLSKLQKMVPRLSHLSSLNCESCQLGKHTRVSFPKHSRFRAESPFHLVHTDVWGPSRDKLSSKSFKCIFLGYSRLQKGYKCYCPYKNRYFISADVTFFEESSFFPSTIPESPSISEALLVPYLGPNNCISSAPLPDLLVDTADVPDDSPSVPTPSRASDLASPPILRRGMLDSKPVDTPMDPNTKLVPDEGELLTNPEQYRRLVGKLNYLTVTRLDIAFATSMVSQFLSQPRTSHWNAVIRILRYLKTALRKGLLYKNHGHTLVRGHGRGHTLVHKHNSTPVQCYSDADWAGSQFDRRSTTGYCIFLGGNLVSWKSKKQTVVARSSAESEYRAMTHTTAELVWLKNLLDELGFQHSQPMELVCDNQAALHIASNPVFHERTKHIEVDCHFVREKLMDNTIKTTYTKSEDQLADLFTKSLTGNRLRYLCNKLGTYNLYAPA</sequence>
<feature type="region of interest" description="Disordered" evidence="1">
    <location>
        <begin position="85"/>
        <end position="109"/>
    </location>
</feature>
<feature type="compositionally biased region" description="Polar residues" evidence="1">
    <location>
        <begin position="86"/>
        <end position="98"/>
    </location>
</feature>
<dbReference type="Pfam" id="PF25597">
    <property type="entry name" value="SH3_retrovirus"/>
    <property type="match status" value="1"/>
</dbReference>
<evidence type="ECO:0000313" key="4">
    <source>
        <dbReference type="EMBL" id="KAJ7954491.1"/>
    </source>
</evidence>
<proteinExistence type="predicted"/>
<dbReference type="AlphaFoldDB" id="A0AAD7PGB1"/>
<dbReference type="CDD" id="cd09272">
    <property type="entry name" value="RNase_HI_RT_Ty1"/>
    <property type="match status" value="1"/>
</dbReference>
<dbReference type="EMBL" id="JARAOO010000010">
    <property type="protein sequence ID" value="KAJ7954491.1"/>
    <property type="molecule type" value="Genomic_DNA"/>
</dbReference>